<organism evidence="2 3">
    <name type="scientific">Coprinopsis cinerea (strain Okayama-7 / 130 / ATCC MYA-4618 / FGSC 9003)</name>
    <name type="common">Inky cap fungus</name>
    <name type="synonym">Hormographiella aspergillata</name>
    <dbReference type="NCBI Taxonomy" id="240176"/>
    <lineage>
        <taxon>Eukaryota</taxon>
        <taxon>Fungi</taxon>
        <taxon>Dikarya</taxon>
        <taxon>Basidiomycota</taxon>
        <taxon>Agaricomycotina</taxon>
        <taxon>Agaricomycetes</taxon>
        <taxon>Agaricomycetidae</taxon>
        <taxon>Agaricales</taxon>
        <taxon>Agaricineae</taxon>
        <taxon>Psathyrellaceae</taxon>
        <taxon>Coprinopsis</taxon>
    </lineage>
</organism>
<dbReference type="RefSeq" id="XP_002910448.1">
    <property type="nucleotide sequence ID" value="XM_002910402.1"/>
</dbReference>
<dbReference type="InParanoid" id="D6RQ34"/>
<evidence type="ECO:0000313" key="2">
    <source>
        <dbReference type="EMBL" id="EFI26954.1"/>
    </source>
</evidence>
<feature type="region of interest" description="Disordered" evidence="1">
    <location>
        <begin position="1"/>
        <end position="25"/>
    </location>
</feature>
<feature type="compositionally biased region" description="Pro residues" evidence="1">
    <location>
        <begin position="116"/>
        <end position="127"/>
    </location>
</feature>
<feature type="region of interest" description="Disordered" evidence="1">
    <location>
        <begin position="109"/>
        <end position="140"/>
    </location>
</feature>
<dbReference type="GeneID" id="9378368"/>
<gene>
    <name evidence="2" type="ORF">CC1G_15355</name>
</gene>
<dbReference type="HOGENOM" id="CLU_436786_0_0_1"/>
<dbReference type="OrthoDB" id="3130698at2759"/>
<reference evidence="2 3" key="1">
    <citation type="journal article" date="2010" name="Proc. Natl. Acad. Sci. U.S.A.">
        <title>Insights into evolution of multicellular fungi from the assembled chromosomes of the mushroom Coprinopsis cinerea (Coprinus cinereus).</title>
        <authorList>
            <person name="Stajich J.E."/>
            <person name="Wilke S.K."/>
            <person name="Ahren D."/>
            <person name="Au C.H."/>
            <person name="Birren B.W."/>
            <person name="Borodovsky M."/>
            <person name="Burns C."/>
            <person name="Canback B."/>
            <person name="Casselton L.A."/>
            <person name="Cheng C.K."/>
            <person name="Deng J."/>
            <person name="Dietrich F.S."/>
            <person name="Fargo D.C."/>
            <person name="Farman M.L."/>
            <person name="Gathman A.C."/>
            <person name="Goldberg J."/>
            <person name="Guigo R."/>
            <person name="Hoegger P.J."/>
            <person name="Hooker J.B."/>
            <person name="Huggins A."/>
            <person name="James T.Y."/>
            <person name="Kamada T."/>
            <person name="Kilaru S."/>
            <person name="Kodira C."/>
            <person name="Kues U."/>
            <person name="Kupfer D."/>
            <person name="Kwan H.S."/>
            <person name="Lomsadze A."/>
            <person name="Li W."/>
            <person name="Lilly W.W."/>
            <person name="Ma L.J."/>
            <person name="Mackey A.J."/>
            <person name="Manning G."/>
            <person name="Martin F."/>
            <person name="Muraguchi H."/>
            <person name="Natvig D.O."/>
            <person name="Palmerini H."/>
            <person name="Ramesh M.A."/>
            <person name="Rehmeyer C.J."/>
            <person name="Roe B.A."/>
            <person name="Shenoy N."/>
            <person name="Stanke M."/>
            <person name="Ter-Hovhannisyan V."/>
            <person name="Tunlid A."/>
            <person name="Velagapudi R."/>
            <person name="Vision T.J."/>
            <person name="Zeng Q."/>
            <person name="Zolan M.E."/>
            <person name="Pukkila P.J."/>
        </authorList>
    </citation>
    <scope>NUCLEOTIDE SEQUENCE [LARGE SCALE GENOMIC DNA]</scope>
    <source>
        <strain evidence="3">Okayama-7 / 130 / ATCC MYA-4618 / FGSC 9003</strain>
    </source>
</reference>
<evidence type="ECO:0000313" key="3">
    <source>
        <dbReference type="Proteomes" id="UP000001861"/>
    </source>
</evidence>
<dbReference type="EMBL" id="AACS02000010">
    <property type="protein sequence ID" value="EFI26954.1"/>
    <property type="molecule type" value="Genomic_DNA"/>
</dbReference>
<dbReference type="KEGG" id="cci:CC1G_15355"/>
<accession>D6RQ34</accession>
<proteinExistence type="predicted"/>
<comment type="caution">
    <text evidence="2">The sequence shown here is derived from an EMBL/GenBank/DDBJ whole genome shotgun (WGS) entry which is preliminary data.</text>
</comment>
<dbReference type="VEuPathDB" id="FungiDB:CC1G_15355"/>
<evidence type="ECO:0000256" key="1">
    <source>
        <dbReference type="SAM" id="MobiDB-lite"/>
    </source>
</evidence>
<keyword evidence="3" id="KW-1185">Reference proteome</keyword>
<protein>
    <submittedName>
        <fullName evidence="2">Uncharacterized protein</fullName>
    </submittedName>
</protein>
<name>D6RQ34_COPC7</name>
<dbReference type="Proteomes" id="UP000001861">
    <property type="component" value="Unassembled WGS sequence"/>
</dbReference>
<dbReference type="AlphaFoldDB" id="D6RQ34"/>
<sequence>MSRESLPEMQRQVTEQHHYPPSSLLPPDALPDYKLATLRLAFCAENRDSWLERLNALLHHIDQSIEGFSEAERAVAVDGTIFEGIKKDYIDRGYPQVAVHMDRLREDLRQRKVNKPTPPSLRTPPTSPGSSETRPTLAPDSLPDYTLAALRLAFCAETRDRWLERTYSLLLEAEKAIEGFEEANRGVAVDGTVFEGLKKDYTERGFPAVARDMDSLLAELKRRKVTIERRFSLHTPPSSPNPSGSRHSFHLLRRVDPTVGVLYYFEMGSCVYSQIPPVTSWDGSTWMDPLTQDLKPARWLQVDLKASFEYPLAAAAPETGLGRYAFAVEIPCNRDGHRRRAALFADVDRLASNLACAILDTCHSANQHVSRLVQSPAVSSTPSQHIDCGALETLSRSHSSTRLDSTRLGVTTRHRSWHHDGWAKKLKGIYLRYKARVQRFVHSYRTSRHLYSIHLLSKTLTLLVFSWQMNPSGTSNNASTFSDTPKGSRDSSLLSHLQVQSLQKLQRQMGLEHNPPLFDSITRAVHLAISKARRCSKVTCHRLDNQDEKAEIDMERVIWNVRDYVPFVQEYQDYWPIYDLVRLHLDTIREREALFKLNNASTATLPDYESEQLQVETYPFPANVGS</sequence>